<sequence>MGSAAAPESVCPLLDLPPEILFVILGSLDILDIMALRQTCSAFLKISHERAIWMNILHEKISVVPLPRNLYLSYFEDKYLQHYPSQIIEACLIEAARASNAWPQPRLEPYKIRRGLIGSTLLGLQLFADRWLLAFYFEGAAHLYDTQCRRANGESFESSVQHPVLRATLFLENSSWITYEASIDTNGEKLILASSRSMPPHRMHIYEVDLRVLANSDEFVPEAFRLVKQIILPIYKIVKALDPSKCLLATSSPGFIQLFKWDDHDHHTPHWKNSDYASYQVNNEDLEGLWNGVVAVHFIDEFILLSRVRSIEAFPHGISDFVDLNGKPPFVMKYAFHAGFREVRFSDNIVRHDPVSGVKIMETTLIAYDIIQGLFRYTVRITLDPLSSESVPSLEVTLTDVYPLAPGLGGNGLYISIPDTHVALSPRTTTYSANFTPIRSSQQTNNTESPTTSTPTHDRHYASRGYISAIATGPQGKRAIWIARKRTNTSREVLVWSQGPQLSQEKEMHRRLDGTLPAFEIPKIVVCRLESYDLRGAKLSFRGYFTQPGYCL</sequence>
<accession>A0A8H5EY78</accession>
<name>A0A8H5EY78_9AGAR</name>
<evidence type="ECO:0000259" key="2">
    <source>
        <dbReference type="PROSITE" id="PS50181"/>
    </source>
</evidence>
<dbReference type="AlphaFoldDB" id="A0A8H5EY78"/>
<evidence type="ECO:0000313" key="4">
    <source>
        <dbReference type="Proteomes" id="UP000567179"/>
    </source>
</evidence>
<feature type="domain" description="F-box" evidence="2">
    <location>
        <begin position="10"/>
        <end position="56"/>
    </location>
</feature>
<dbReference type="InterPro" id="IPR036047">
    <property type="entry name" value="F-box-like_dom_sf"/>
</dbReference>
<feature type="region of interest" description="Disordered" evidence="1">
    <location>
        <begin position="435"/>
        <end position="459"/>
    </location>
</feature>
<dbReference type="SUPFAM" id="SSF81383">
    <property type="entry name" value="F-box domain"/>
    <property type="match status" value="1"/>
</dbReference>
<reference evidence="3 4" key="1">
    <citation type="journal article" date="2020" name="ISME J.">
        <title>Uncovering the hidden diversity of litter-decomposition mechanisms in mushroom-forming fungi.</title>
        <authorList>
            <person name="Floudas D."/>
            <person name="Bentzer J."/>
            <person name="Ahren D."/>
            <person name="Johansson T."/>
            <person name="Persson P."/>
            <person name="Tunlid A."/>
        </authorList>
    </citation>
    <scope>NUCLEOTIDE SEQUENCE [LARGE SCALE GENOMIC DNA]</scope>
    <source>
        <strain evidence="3 4">CBS 101986</strain>
    </source>
</reference>
<evidence type="ECO:0000313" key="3">
    <source>
        <dbReference type="EMBL" id="KAF5316691.1"/>
    </source>
</evidence>
<gene>
    <name evidence="3" type="ORF">D9619_006500</name>
</gene>
<dbReference type="InterPro" id="IPR001810">
    <property type="entry name" value="F-box_dom"/>
</dbReference>
<dbReference type="Proteomes" id="UP000567179">
    <property type="component" value="Unassembled WGS sequence"/>
</dbReference>
<proteinExistence type="predicted"/>
<keyword evidence="4" id="KW-1185">Reference proteome</keyword>
<dbReference type="Gene3D" id="1.20.1280.50">
    <property type="match status" value="1"/>
</dbReference>
<organism evidence="3 4">
    <name type="scientific">Psilocybe cf. subviscida</name>
    <dbReference type="NCBI Taxonomy" id="2480587"/>
    <lineage>
        <taxon>Eukaryota</taxon>
        <taxon>Fungi</taxon>
        <taxon>Dikarya</taxon>
        <taxon>Basidiomycota</taxon>
        <taxon>Agaricomycotina</taxon>
        <taxon>Agaricomycetes</taxon>
        <taxon>Agaricomycetidae</taxon>
        <taxon>Agaricales</taxon>
        <taxon>Agaricineae</taxon>
        <taxon>Strophariaceae</taxon>
        <taxon>Psilocybe</taxon>
    </lineage>
</organism>
<dbReference type="SMART" id="SM00256">
    <property type="entry name" value="FBOX"/>
    <property type="match status" value="1"/>
</dbReference>
<dbReference type="EMBL" id="JAACJJ010000042">
    <property type="protein sequence ID" value="KAF5316691.1"/>
    <property type="molecule type" value="Genomic_DNA"/>
</dbReference>
<dbReference type="Pfam" id="PF12937">
    <property type="entry name" value="F-box-like"/>
    <property type="match status" value="1"/>
</dbReference>
<dbReference type="PROSITE" id="PS50181">
    <property type="entry name" value="FBOX"/>
    <property type="match status" value="1"/>
</dbReference>
<comment type="caution">
    <text evidence="3">The sequence shown here is derived from an EMBL/GenBank/DDBJ whole genome shotgun (WGS) entry which is preliminary data.</text>
</comment>
<protein>
    <recommendedName>
        <fullName evidence="2">F-box domain-containing protein</fullName>
    </recommendedName>
</protein>
<evidence type="ECO:0000256" key="1">
    <source>
        <dbReference type="SAM" id="MobiDB-lite"/>
    </source>
</evidence>
<dbReference type="OrthoDB" id="3211970at2759"/>
<feature type="compositionally biased region" description="Low complexity" evidence="1">
    <location>
        <begin position="440"/>
        <end position="455"/>
    </location>
</feature>